<sequence>MWQFVLLGTALLVTGGRCQSVTEVYAEAGSRAVLPCICRSTSSSAATIHWSRVSKSTVWRKAKSGLEYWGIGANRVRVPQSHTGAGEYNLYIKDVRREDGGKYTCMVEDGEKRVTSNVLLMVIQVSISPSAPVEGDKMTITCSVTPWPTGATVSWMLNEKTIHPESADYVLSKTQVYVLQTKASDSMAGNWSCVVGSDGRTPGNASTPLTVRGIVKPSRDSASVYAELGAAVTLPCVFSSGLTPSKPVWERLGRFGSVLPLPPSFNTSFLPPRQVWDMSVVVGEVRQGDAGRYRCSATVEGIRVVREMQLVTSQVFSNEALTQKTPATLTCHLSNTSEVTDYEWVQVNSDPNNTQSVSSFQKGRVLKINKETDRNSGQWVCRFYGKQGVLGNVTYHIPLMSGQMGESKPESSGNAGVVLGLGILLLLLLLVFVKMYKNHRRRQMILQYPAMETIVHSIFNEREERHRERVKEDDISK</sequence>
<dbReference type="PANTHER" id="PTHR11422">
    <property type="entry name" value="T-CELL SURFACE GLYCOPROTEIN CD4"/>
    <property type="match status" value="1"/>
</dbReference>
<dbReference type="InterPro" id="IPR007110">
    <property type="entry name" value="Ig-like_dom"/>
</dbReference>
<feature type="domain" description="Ig-like" evidence="4">
    <location>
        <begin position="134"/>
        <end position="210"/>
    </location>
</feature>
<name>A0ABD0WXF0_UMBPY</name>
<feature type="domain" description="Ig-like" evidence="4">
    <location>
        <begin position="19"/>
        <end position="115"/>
    </location>
</feature>
<dbReference type="InterPro" id="IPR013151">
    <property type="entry name" value="Immunoglobulin_dom"/>
</dbReference>
<keyword evidence="3" id="KW-0732">Signal</keyword>
<evidence type="ECO:0000313" key="6">
    <source>
        <dbReference type="Proteomes" id="UP001557470"/>
    </source>
</evidence>
<dbReference type="EMBL" id="JAGEUA010000004">
    <property type="protein sequence ID" value="KAL0985111.1"/>
    <property type="molecule type" value="Genomic_DNA"/>
</dbReference>
<dbReference type="Pfam" id="PF13927">
    <property type="entry name" value="Ig_3"/>
    <property type="match status" value="1"/>
</dbReference>
<dbReference type="SMART" id="SM00408">
    <property type="entry name" value="IGc2"/>
    <property type="match status" value="3"/>
</dbReference>
<dbReference type="InterPro" id="IPR003599">
    <property type="entry name" value="Ig_sub"/>
</dbReference>
<proteinExistence type="predicted"/>
<dbReference type="SUPFAM" id="SSF48726">
    <property type="entry name" value="Immunoglobulin"/>
    <property type="match status" value="4"/>
</dbReference>
<dbReference type="Proteomes" id="UP001557470">
    <property type="component" value="Unassembled WGS sequence"/>
</dbReference>
<evidence type="ECO:0000256" key="1">
    <source>
        <dbReference type="ARBA" id="ARBA00023319"/>
    </source>
</evidence>
<comment type="caution">
    <text evidence="5">The sequence shown here is derived from an EMBL/GenBank/DDBJ whole genome shotgun (WGS) entry which is preliminary data.</text>
</comment>
<dbReference type="PROSITE" id="PS50835">
    <property type="entry name" value="IG_LIKE"/>
    <property type="match status" value="4"/>
</dbReference>
<evidence type="ECO:0000256" key="2">
    <source>
        <dbReference type="SAM" id="Phobius"/>
    </source>
</evidence>
<protein>
    <recommendedName>
        <fullName evidence="4">Ig-like domain-containing protein</fullName>
    </recommendedName>
</protein>
<keyword evidence="1" id="KW-0393">Immunoglobulin domain</keyword>
<organism evidence="5 6">
    <name type="scientific">Umbra pygmaea</name>
    <name type="common">Eastern mudminnow</name>
    <dbReference type="NCBI Taxonomy" id="75934"/>
    <lineage>
        <taxon>Eukaryota</taxon>
        <taxon>Metazoa</taxon>
        <taxon>Chordata</taxon>
        <taxon>Craniata</taxon>
        <taxon>Vertebrata</taxon>
        <taxon>Euteleostomi</taxon>
        <taxon>Actinopterygii</taxon>
        <taxon>Neopterygii</taxon>
        <taxon>Teleostei</taxon>
        <taxon>Protacanthopterygii</taxon>
        <taxon>Esociformes</taxon>
        <taxon>Umbridae</taxon>
        <taxon>Umbra</taxon>
    </lineage>
</organism>
<dbReference type="InterPro" id="IPR036179">
    <property type="entry name" value="Ig-like_dom_sf"/>
</dbReference>
<evidence type="ECO:0000313" key="5">
    <source>
        <dbReference type="EMBL" id="KAL0985111.1"/>
    </source>
</evidence>
<dbReference type="AlphaFoldDB" id="A0ABD0WXF0"/>
<gene>
    <name evidence="5" type="ORF">UPYG_G00153030</name>
</gene>
<feature type="signal peptide" evidence="3">
    <location>
        <begin position="1"/>
        <end position="18"/>
    </location>
</feature>
<dbReference type="Gene3D" id="2.60.40.10">
    <property type="entry name" value="Immunoglobulins"/>
    <property type="match status" value="4"/>
</dbReference>
<keyword evidence="2" id="KW-0812">Transmembrane</keyword>
<dbReference type="SMART" id="SM00409">
    <property type="entry name" value="IG"/>
    <property type="match status" value="4"/>
</dbReference>
<keyword evidence="6" id="KW-1185">Reference proteome</keyword>
<dbReference type="PANTHER" id="PTHR11422:SF12">
    <property type="entry name" value="MICROFIBRIL-ASSOCIATED GLYCOPROTEIN 3"/>
    <property type="match status" value="1"/>
</dbReference>
<feature type="chain" id="PRO_5044824039" description="Ig-like domain-containing protein" evidence="3">
    <location>
        <begin position="19"/>
        <end position="477"/>
    </location>
</feature>
<dbReference type="Pfam" id="PF00047">
    <property type="entry name" value="ig"/>
    <property type="match status" value="1"/>
</dbReference>
<dbReference type="InterPro" id="IPR013783">
    <property type="entry name" value="Ig-like_fold"/>
</dbReference>
<reference evidence="5 6" key="1">
    <citation type="submission" date="2024-06" db="EMBL/GenBank/DDBJ databases">
        <authorList>
            <person name="Pan Q."/>
            <person name="Wen M."/>
            <person name="Jouanno E."/>
            <person name="Zahm M."/>
            <person name="Klopp C."/>
            <person name="Cabau C."/>
            <person name="Louis A."/>
            <person name="Berthelot C."/>
            <person name="Parey E."/>
            <person name="Roest Crollius H."/>
            <person name="Montfort J."/>
            <person name="Robinson-Rechavi M."/>
            <person name="Bouchez O."/>
            <person name="Lampietro C."/>
            <person name="Lopez Roques C."/>
            <person name="Donnadieu C."/>
            <person name="Postlethwait J."/>
            <person name="Bobe J."/>
            <person name="Verreycken H."/>
            <person name="Guiguen Y."/>
        </authorList>
    </citation>
    <scope>NUCLEOTIDE SEQUENCE [LARGE SCALE GENOMIC DNA]</scope>
    <source>
        <strain evidence="5">Up_M1</strain>
        <tissue evidence="5">Testis</tissue>
    </source>
</reference>
<feature type="transmembrane region" description="Helical" evidence="2">
    <location>
        <begin position="415"/>
        <end position="436"/>
    </location>
</feature>
<accession>A0ABD0WXF0</accession>
<evidence type="ECO:0000256" key="3">
    <source>
        <dbReference type="SAM" id="SignalP"/>
    </source>
</evidence>
<keyword evidence="2" id="KW-0472">Membrane</keyword>
<dbReference type="InterPro" id="IPR003598">
    <property type="entry name" value="Ig_sub2"/>
</dbReference>
<keyword evidence="2" id="KW-1133">Transmembrane helix</keyword>
<feature type="domain" description="Ig-like" evidence="4">
    <location>
        <begin position="327"/>
        <end position="382"/>
    </location>
</feature>
<feature type="domain" description="Ig-like" evidence="4">
    <location>
        <begin position="217"/>
        <end position="312"/>
    </location>
</feature>
<evidence type="ECO:0000259" key="4">
    <source>
        <dbReference type="PROSITE" id="PS50835"/>
    </source>
</evidence>